<dbReference type="Pfam" id="PF13380">
    <property type="entry name" value="CoA_binding_2"/>
    <property type="match status" value="1"/>
</dbReference>
<dbReference type="Proteomes" id="UP001272097">
    <property type="component" value="Unassembled WGS sequence"/>
</dbReference>
<gene>
    <name evidence="3" type="ORF">RFM51_22695</name>
</gene>
<dbReference type="Pfam" id="PF13549">
    <property type="entry name" value="ATP-grasp_5"/>
    <property type="match status" value="1"/>
</dbReference>
<dbReference type="Gene3D" id="3.40.50.261">
    <property type="entry name" value="Succinyl-CoA synthetase domains"/>
    <property type="match status" value="2"/>
</dbReference>
<feature type="domain" description="CoA-binding" evidence="2">
    <location>
        <begin position="16"/>
        <end position="106"/>
    </location>
</feature>
<dbReference type="SUPFAM" id="SSF52210">
    <property type="entry name" value="Succinyl-CoA synthetase domains"/>
    <property type="match status" value="2"/>
</dbReference>
<dbReference type="GO" id="GO:0016874">
    <property type="term" value="F:ligase activity"/>
    <property type="evidence" value="ECO:0007669"/>
    <property type="project" value="UniProtKB-KW"/>
</dbReference>
<keyword evidence="1" id="KW-0816">Tricarboxylic acid cycle</keyword>
<dbReference type="SUPFAM" id="SSF56059">
    <property type="entry name" value="Glutathione synthetase ATP-binding domain-like"/>
    <property type="match status" value="1"/>
</dbReference>
<dbReference type="PANTHER" id="PTHR42793">
    <property type="entry name" value="COA BINDING DOMAIN CONTAINING PROTEIN"/>
    <property type="match status" value="1"/>
</dbReference>
<dbReference type="RefSeq" id="WP_320216408.1">
    <property type="nucleotide sequence ID" value="NZ_JAVIIS010000038.1"/>
</dbReference>
<protein>
    <submittedName>
        <fullName evidence="3">Acetate--CoA ligase family protein</fullName>
    </submittedName>
</protein>
<reference evidence="3 4" key="1">
    <citation type="submission" date="2023-08" db="EMBL/GenBank/DDBJ databases">
        <title>Implementing the SeqCode for naming new Mesorhizobium species isolated from Vachellia karroo root nodules.</title>
        <authorList>
            <person name="Van Lill M."/>
        </authorList>
    </citation>
    <scope>NUCLEOTIDE SEQUENCE [LARGE SCALE GENOMIC DNA]</scope>
    <source>
        <strain evidence="3 4">VK3E</strain>
    </source>
</reference>
<dbReference type="InterPro" id="IPR016102">
    <property type="entry name" value="Succinyl-CoA_synth-like"/>
</dbReference>
<evidence type="ECO:0000313" key="3">
    <source>
        <dbReference type="EMBL" id="MDX8442403.1"/>
    </source>
</evidence>
<dbReference type="SMART" id="SM00881">
    <property type="entry name" value="CoA_binding"/>
    <property type="match status" value="1"/>
</dbReference>
<dbReference type="InterPro" id="IPR036291">
    <property type="entry name" value="NAD(P)-bd_dom_sf"/>
</dbReference>
<evidence type="ECO:0000259" key="2">
    <source>
        <dbReference type="SMART" id="SM00881"/>
    </source>
</evidence>
<dbReference type="Gene3D" id="3.30.470.20">
    <property type="entry name" value="ATP-grasp fold, B domain"/>
    <property type="match status" value="1"/>
</dbReference>
<dbReference type="EMBL" id="JAVIIS010000038">
    <property type="protein sequence ID" value="MDX8442403.1"/>
    <property type="molecule type" value="Genomic_DNA"/>
</dbReference>
<proteinExistence type="predicted"/>
<evidence type="ECO:0000256" key="1">
    <source>
        <dbReference type="ARBA" id="ARBA00022532"/>
    </source>
</evidence>
<organism evidence="3 4">
    <name type="scientific">Mesorhizobium australafricanum</name>
    <dbReference type="NCBI Taxonomy" id="3072311"/>
    <lineage>
        <taxon>Bacteria</taxon>
        <taxon>Pseudomonadati</taxon>
        <taxon>Pseudomonadota</taxon>
        <taxon>Alphaproteobacteria</taxon>
        <taxon>Hyphomicrobiales</taxon>
        <taxon>Phyllobacteriaceae</taxon>
        <taxon>Mesorhizobium</taxon>
    </lineage>
</organism>
<dbReference type="Gene3D" id="3.30.1490.20">
    <property type="entry name" value="ATP-grasp fold, A domain"/>
    <property type="match status" value="1"/>
</dbReference>
<keyword evidence="4" id="KW-1185">Reference proteome</keyword>
<keyword evidence="3" id="KW-0436">Ligase</keyword>
<dbReference type="Pfam" id="PF13607">
    <property type="entry name" value="Succ_CoA_lig"/>
    <property type="match status" value="1"/>
</dbReference>
<evidence type="ECO:0000313" key="4">
    <source>
        <dbReference type="Proteomes" id="UP001272097"/>
    </source>
</evidence>
<accession>A0ABU4X4H9</accession>
<comment type="caution">
    <text evidence="3">The sequence shown here is derived from an EMBL/GenBank/DDBJ whole genome shotgun (WGS) entry which is preliminary data.</text>
</comment>
<sequence>MGQRANGTRQERLKRMLTPQSAAFLGGASSIPAIEYCRLRGFRGQIYVVNPRRSELAGFPCYSSVSKLPTVPDMAYIAVPRENVIGVVRELSQLGVAGAVCNTSGFSEMQGGEASQRDLVKAAGDMPVIGPNCPGVANFADSSAFMIDEFGAHGTDGAVAVVSNGGAYISDMSCSDRALPLAYAVGLGNQAMVTAADIMHVVLDDDRVRAINLYMEGIADPAGLARAGLKAARKGIPVVVIKGGRTSAGRRAAQSHTASLAGDEIVASALFRRLGFIEVRSPSEALETLKMLLSTPRPKGWRTAFATSSGSYAVLGSDYAEANGLIMPAPSPAASADLQNHLPLFVHPTNPLDISSAHNADFDLQLKLFRAYLSDEWDLAVQVMCFPPPGTSDPDSWAKSTRAFAQAASERGLPAVFINSLPEPMPKDARDQILAHGVAALSGLEDGFRAVANAVRFSELAGHLAERAAEEILLPAQPACSGPVYSLDEAAAKSELSKAGLSVPRSIVVEPDQITDLDRLAYPVVVKALSKDLSHKSEVGAVALHLGSPDEARNAVLNMARKLAEDVPELSVASFLVEEMVRDAVGELLIGVRRVNIIGLVLVIGTGGKEAELFRDIETLLLPASRKTIADALRKLKLFALLDGWRGQPKGDVEAAVDAIHDFGRFAIRHQERLLEAEINPLIVCRQGRGAVAVDAVMRLSREG</sequence>
<dbReference type="InterPro" id="IPR013815">
    <property type="entry name" value="ATP_grasp_subdomain_1"/>
</dbReference>
<dbReference type="Gene3D" id="3.40.50.720">
    <property type="entry name" value="NAD(P)-binding Rossmann-like Domain"/>
    <property type="match status" value="1"/>
</dbReference>
<dbReference type="InterPro" id="IPR032875">
    <property type="entry name" value="Succ_CoA_lig_flav_dom"/>
</dbReference>
<dbReference type="SUPFAM" id="SSF51735">
    <property type="entry name" value="NAD(P)-binding Rossmann-fold domains"/>
    <property type="match status" value="1"/>
</dbReference>
<dbReference type="PANTHER" id="PTHR42793:SF4">
    <property type="entry name" value="BLL6376 PROTEIN"/>
    <property type="match status" value="1"/>
</dbReference>
<name>A0ABU4X4H9_9HYPH</name>
<dbReference type="InterPro" id="IPR003781">
    <property type="entry name" value="CoA-bd"/>
</dbReference>